<dbReference type="EMBL" id="LKCW01000137">
    <property type="protein sequence ID" value="KPM38321.1"/>
    <property type="molecule type" value="Genomic_DNA"/>
</dbReference>
<dbReference type="GO" id="GO:0030600">
    <property type="term" value="F:feruloyl esterase activity"/>
    <property type="evidence" value="ECO:0007669"/>
    <property type="project" value="UniProtKB-EC"/>
</dbReference>
<evidence type="ECO:0000256" key="2">
    <source>
        <dbReference type="ARBA" id="ARBA00022487"/>
    </source>
</evidence>
<keyword evidence="6 10" id="KW-0378">Hydrolase</keyword>
<dbReference type="Proteomes" id="UP000050424">
    <property type="component" value="Unassembled WGS sequence"/>
</dbReference>
<feature type="region of interest" description="Disordered" evidence="11">
    <location>
        <begin position="483"/>
        <end position="505"/>
    </location>
</feature>
<dbReference type="OrthoDB" id="3039123at2759"/>
<keyword evidence="13" id="KW-1185">Reference proteome</keyword>
<comment type="similarity">
    <text evidence="1 10">Belongs to the tannase family.</text>
</comment>
<evidence type="ECO:0000256" key="7">
    <source>
        <dbReference type="ARBA" id="ARBA00022837"/>
    </source>
</evidence>
<dbReference type="GO" id="GO:0046872">
    <property type="term" value="F:metal ion binding"/>
    <property type="evidence" value="ECO:0007669"/>
    <property type="project" value="UniProtKB-KW"/>
</dbReference>
<evidence type="ECO:0000256" key="11">
    <source>
        <dbReference type="SAM" id="MobiDB-lite"/>
    </source>
</evidence>
<dbReference type="Gene3D" id="3.40.50.1820">
    <property type="entry name" value="alpha/beta hydrolase"/>
    <property type="match status" value="1"/>
</dbReference>
<evidence type="ECO:0000256" key="8">
    <source>
        <dbReference type="ARBA" id="ARBA00023157"/>
    </source>
</evidence>
<dbReference type="PANTHER" id="PTHR33938">
    <property type="entry name" value="FERULOYL ESTERASE B-RELATED"/>
    <property type="match status" value="1"/>
</dbReference>
<name>A0A0P7BEM5_9HYPO</name>
<evidence type="ECO:0000256" key="5">
    <source>
        <dbReference type="ARBA" id="ARBA00022729"/>
    </source>
</evidence>
<accession>A0A0P7BEM5</accession>
<reference evidence="12 13" key="1">
    <citation type="submission" date="2015-09" db="EMBL/GenBank/DDBJ databases">
        <title>Draft genome of a European isolate of the apple canker pathogen Neonectria ditissima.</title>
        <authorList>
            <person name="Gomez-Cortecero A."/>
            <person name="Harrison R.J."/>
            <person name="Armitage A.D."/>
        </authorList>
    </citation>
    <scope>NUCLEOTIDE SEQUENCE [LARGE SCALE GENOMIC DNA]</scope>
    <source>
        <strain evidence="12 13">R09/05</strain>
    </source>
</reference>
<keyword evidence="3" id="KW-0624">Polysaccharide degradation</keyword>
<evidence type="ECO:0000313" key="12">
    <source>
        <dbReference type="EMBL" id="KPM38321.1"/>
    </source>
</evidence>
<evidence type="ECO:0000256" key="4">
    <source>
        <dbReference type="ARBA" id="ARBA00022723"/>
    </source>
</evidence>
<protein>
    <recommendedName>
        <fullName evidence="10">Carboxylic ester hydrolase</fullName>
        <ecNumber evidence="10">3.1.1.-</ecNumber>
    </recommendedName>
</protein>
<organism evidence="12 13">
    <name type="scientific">Neonectria ditissima</name>
    <dbReference type="NCBI Taxonomy" id="78410"/>
    <lineage>
        <taxon>Eukaryota</taxon>
        <taxon>Fungi</taxon>
        <taxon>Dikarya</taxon>
        <taxon>Ascomycota</taxon>
        <taxon>Pezizomycotina</taxon>
        <taxon>Sordariomycetes</taxon>
        <taxon>Hypocreomycetidae</taxon>
        <taxon>Hypocreales</taxon>
        <taxon>Nectriaceae</taxon>
        <taxon>Neonectria</taxon>
    </lineage>
</organism>
<evidence type="ECO:0000256" key="10">
    <source>
        <dbReference type="RuleBase" id="RU361238"/>
    </source>
</evidence>
<evidence type="ECO:0000256" key="9">
    <source>
        <dbReference type="ARBA" id="ARBA00034075"/>
    </source>
</evidence>
<keyword evidence="7" id="KW-0106">Calcium</keyword>
<evidence type="ECO:0000256" key="1">
    <source>
        <dbReference type="ARBA" id="ARBA00006249"/>
    </source>
</evidence>
<evidence type="ECO:0000256" key="6">
    <source>
        <dbReference type="ARBA" id="ARBA00022801"/>
    </source>
</evidence>
<dbReference type="AlphaFoldDB" id="A0A0P7BEM5"/>
<keyword evidence="3" id="KW-0119">Carbohydrate metabolism</keyword>
<gene>
    <name evidence="12" type="ORF">AK830_g8240</name>
</gene>
<evidence type="ECO:0000313" key="13">
    <source>
        <dbReference type="Proteomes" id="UP000050424"/>
    </source>
</evidence>
<dbReference type="GO" id="GO:0045493">
    <property type="term" value="P:xylan catabolic process"/>
    <property type="evidence" value="ECO:0007669"/>
    <property type="project" value="UniProtKB-KW"/>
</dbReference>
<sequence>MLGAGRRSLRQYGADGDFLLAVRPHLGQYRAFQSSSPRDPTASPQRGILYNATAIAVGELEAGTASGNEVALCRVVGTIPYGPKSSNTLNFELWLPDNSKYNGRYVSVGNGGFAGSIDYATMLNNLNKGYAVGGGDGGHPASENGETKPGSYVAFFHDRSKVLAWIRDSIAMFAKPAKRLTTTYYGKQPSNMYYIGCSTGGAQGFALAQYHPELFDGISASCPGNWYTHLLLSFLWNGENSALDGAFMRQDALDLVTQAALDACDTIDGVKDRVIADPAKCTFDISKLQCTDHQTPLINNRTVCLTKPQIENVQKFYAGPKDVRNGRQVYPGFAPGSEGAWMYQESSLYVAYTVPVLQNLVFRNLSYDYTTFNWGTDVDLVDEAAGSLIDHISPNLEAFRKSGGKMIITQGWADQFNSPYWPIEHREQLREVSGDALDSFFSLFMIPGGGHCGSSPPYPQVPAVYHTLDRLVQWIEKGEIPQDLVGTDPADGSGASVTLKPYPSR</sequence>
<keyword evidence="5" id="KW-0732">Signal</keyword>
<evidence type="ECO:0000256" key="3">
    <source>
        <dbReference type="ARBA" id="ARBA00022651"/>
    </source>
</evidence>
<dbReference type="InterPro" id="IPR029058">
    <property type="entry name" value="AB_hydrolase_fold"/>
</dbReference>
<keyword evidence="4" id="KW-0479">Metal-binding</keyword>
<dbReference type="EC" id="3.1.1.-" evidence="10"/>
<comment type="caution">
    <text evidence="12">The sequence shown here is derived from an EMBL/GenBank/DDBJ whole genome shotgun (WGS) entry which is preliminary data.</text>
</comment>
<proteinExistence type="inferred from homology"/>
<comment type="catalytic activity">
    <reaction evidence="9">
        <text>feruloyl-polysaccharide + H2O = ferulate + polysaccharide.</text>
        <dbReference type="EC" id="3.1.1.73"/>
    </reaction>
</comment>
<dbReference type="InterPro" id="IPR011118">
    <property type="entry name" value="Tannase/feruloyl_esterase"/>
</dbReference>
<dbReference type="Pfam" id="PF07519">
    <property type="entry name" value="Tannase"/>
    <property type="match status" value="1"/>
</dbReference>
<keyword evidence="2" id="KW-0719">Serine esterase</keyword>
<dbReference type="SUPFAM" id="SSF53474">
    <property type="entry name" value="alpha/beta-Hydrolases"/>
    <property type="match status" value="1"/>
</dbReference>
<dbReference type="PANTHER" id="PTHR33938:SF15">
    <property type="entry name" value="FERULOYL ESTERASE B-RELATED"/>
    <property type="match status" value="1"/>
</dbReference>
<keyword evidence="3" id="KW-0858">Xylan degradation</keyword>
<keyword evidence="8" id="KW-1015">Disulfide bond</keyword>